<evidence type="ECO:0000259" key="1">
    <source>
        <dbReference type="Pfam" id="PF13649"/>
    </source>
</evidence>
<dbReference type="Pfam" id="PF13649">
    <property type="entry name" value="Methyltransf_25"/>
    <property type="match status" value="1"/>
</dbReference>
<protein>
    <submittedName>
        <fullName evidence="2">SAM-dependent methyltransferase</fullName>
    </submittedName>
</protein>
<dbReference type="CDD" id="cd02440">
    <property type="entry name" value="AdoMet_MTases"/>
    <property type="match status" value="1"/>
</dbReference>
<dbReference type="InterPro" id="IPR029063">
    <property type="entry name" value="SAM-dependent_MTases_sf"/>
</dbReference>
<evidence type="ECO:0000313" key="2">
    <source>
        <dbReference type="EMBL" id="CCA29201.1"/>
    </source>
</evidence>
<dbReference type="AlphaFoldDB" id="G0LWU9"/>
<dbReference type="SUPFAM" id="SSF53335">
    <property type="entry name" value="S-adenosyl-L-methionine-dependent methyltransferases"/>
    <property type="match status" value="1"/>
</dbReference>
<dbReference type="EMBL" id="FR831800">
    <property type="protein sequence ID" value="CCA29201.1"/>
    <property type="molecule type" value="Genomic_DNA"/>
</dbReference>
<gene>
    <name evidence="2" type="primary">almC</name>
</gene>
<dbReference type="Gene3D" id="3.40.50.150">
    <property type="entry name" value="Vaccinia Virus protein VP39"/>
    <property type="match status" value="1"/>
</dbReference>
<dbReference type="GO" id="GO:0008168">
    <property type="term" value="F:methyltransferase activity"/>
    <property type="evidence" value="ECO:0007669"/>
    <property type="project" value="UniProtKB-KW"/>
</dbReference>
<dbReference type="InterPro" id="IPR041698">
    <property type="entry name" value="Methyltransf_25"/>
</dbReference>
<keyword evidence="2" id="KW-0808">Transferase</keyword>
<feature type="domain" description="Methyltransferase" evidence="1">
    <location>
        <begin position="139"/>
        <end position="218"/>
    </location>
</feature>
<name>G0LWU9_MYXXA</name>
<keyword evidence="2" id="KW-0489">Methyltransferase</keyword>
<dbReference type="GO" id="GO:0032259">
    <property type="term" value="P:methylation"/>
    <property type="evidence" value="ECO:0007669"/>
    <property type="project" value="UniProtKB-KW"/>
</dbReference>
<sequence>MTQILSHQTSQFNDPVTTSALVQRIEERLKKTERLMLPLDRTLELLHQLKEFELGRFLLHNRGLNGYWTSYIFQHGFGKSPETALESWLLGKSLLVQARERFHRFKQELGQHVREGVHLASIPSGLMDDLLQLDYRGLQHFQLTGIDVDAQSLDFARRNAQERRLEAHCQFLQRDAWHLDIQDTFDAISSNGLNMYEPDPRRLVSLYRNFHDALKRGGYLLMSFLPPPPAGDPASGAWEAYETAPEDLLIERALFGDIIQANYLNFATEQDTRAQLEEAGLTVERINYSRKGVLPIVVARK</sequence>
<proteinExistence type="predicted"/>
<reference evidence="2" key="1">
    <citation type="journal article" date="2011" name="ChemBioChem">
        <title>Identification and characterization of the althiomycin biosynthetic gene cluster in Myxococcus xanthus DK897.</title>
        <authorList>
            <person name="Cortina N.S."/>
            <person name="Revermann O."/>
            <person name="Krug D."/>
            <person name="Mueller R."/>
        </authorList>
    </citation>
    <scope>NUCLEOTIDE SEQUENCE</scope>
    <source>
        <strain evidence="2">DK897</strain>
    </source>
</reference>
<organism evidence="2">
    <name type="scientific">Myxococcus xanthus</name>
    <dbReference type="NCBI Taxonomy" id="34"/>
    <lineage>
        <taxon>Bacteria</taxon>
        <taxon>Pseudomonadati</taxon>
        <taxon>Myxococcota</taxon>
        <taxon>Myxococcia</taxon>
        <taxon>Myxococcales</taxon>
        <taxon>Cystobacterineae</taxon>
        <taxon>Myxococcaceae</taxon>
        <taxon>Myxococcus</taxon>
    </lineage>
</organism>
<accession>G0LWU9</accession>